<dbReference type="KEGG" id="lpan:LPMP_356060"/>
<sequence>MLGNALSCFAAQLDLSRLTGTVPPDVDYAELYSMIQQRLQSVPGTTPNVFQLLEKKQIHLPVPDDPAYAIASMSEPITVFLFDIEGTTTPLPFVRQTMIPLADARVETYMTTHFPANPAFVDLLTAASHPQSSPVSKRQTTGWKAFSDALSASEARDWKDAAANEVTRNEFCALFHDEVKKGSSHPTIKAVQAAIWAEVFAEGKLQSQVFPDVNAFFRYAGGPAMAEKTRIALYSTGSIAAQKLLMGHTPYGDLNPFITAYFDPILVGTKLMPKSYMKIRILLAEQLDLSPEDMRIVFVTDNTSEASAAETSGAIQSSILCVRPLNDWITFDTMASINVPYVMSFMQLMQRECVVDMAKLVRDTRECLMKQGAS</sequence>
<evidence type="ECO:0008006" key="3">
    <source>
        <dbReference type="Google" id="ProtNLM"/>
    </source>
</evidence>
<dbReference type="GeneID" id="22579634"/>
<dbReference type="Gene3D" id="1.10.720.60">
    <property type="match status" value="1"/>
</dbReference>
<dbReference type="PANTHER" id="PTHR20371">
    <property type="entry name" value="ENOLASE-PHOSPHATASE E1"/>
    <property type="match status" value="1"/>
</dbReference>
<dbReference type="GO" id="GO:0043874">
    <property type="term" value="F:acireductone synthase activity"/>
    <property type="evidence" value="ECO:0007669"/>
    <property type="project" value="TreeGrafter"/>
</dbReference>
<dbReference type="Proteomes" id="UP000063063">
    <property type="component" value="Chromosome 35"/>
</dbReference>
<proteinExistence type="predicted"/>
<dbReference type="InterPro" id="IPR023214">
    <property type="entry name" value="HAD_sf"/>
</dbReference>
<organism evidence="1 2">
    <name type="scientific">Leishmania panamensis</name>
    <dbReference type="NCBI Taxonomy" id="5679"/>
    <lineage>
        <taxon>Eukaryota</taxon>
        <taxon>Discoba</taxon>
        <taxon>Euglenozoa</taxon>
        <taxon>Kinetoplastea</taxon>
        <taxon>Metakinetoplastina</taxon>
        <taxon>Trypanosomatida</taxon>
        <taxon>Trypanosomatidae</taxon>
        <taxon>Leishmaniinae</taxon>
        <taxon>Leishmania</taxon>
        <taxon>Leishmania guyanensis species complex</taxon>
    </lineage>
</organism>
<dbReference type="eggNOG" id="KOG2630">
    <property type="taxonomic scope" value="Eukaryota"/>
</dbReference>
<dbReference type="GO" id="GO:0019509">
    <property type="term" value="P:L-methionine salvage from methylthioadenosine"/>
    <property type="evidence" value="ECO:0007669"/>
    <property type="project" value="TreeGrafter"/>
</dbReference>
<evidence type="ECO:0000313" key="2">
    <source>
        <dbReference type="Proteomes" id="UP000063063"/>
    </source>
</evidence>
<dbReference type="PANTHER" id="PTHR20371:SF1">
    <property type="entry name" value="ENOLASE-PHOSPHATASE E1"/>
    <property type="match status" value="1"/>
</dbReference>
<reference evidence="1 2" key="1">
    <citation type="journal article" date="2015" name="Sci. Rep.">
        <title>The genome of Leishmania panamensis: insights into genomics of the L. (Viannia) subgenus.</title>
        <authorList>
            <person name="Llanes A."/>
            <person name="Restrepo C.M."/>
            <person name="Vecchio G.D."/>
            <person name="Anguizola F.J."/>
            <person name="Lleonart R."/>
        </authorList>
    </citation>
    <scope>NUCLEOTIDE SEQUENCE [LARGE SCALE GENOMIC DNA]</scope>
    <source>
        <strain evidence="1 2">MHOM/PA/94/PSC-1</strain>
    </source>
</reference>
<dbReference type="SUPFAM" id="SSF56784">
    <property type="entry name" value="HAD-like"/>
    <property type="match status" value="1"/>
</dbReference>
<protein>
    <recommendedName>
        <fullName evidence="3">Acireductone synthase</fullName>
    </recommendedName>
</protein>
<name>A0A088S513_LEIPA</name>
<keyword evidence="2" id="KW-1185">Reference proteome</keyword>
<dbReference type="VEuPathDB" id="TriTrypDB:LPMP_356060"/>
<dbReference type="VEuPathDB" id="TriTrypDB:LPAL13_350069000"/>
<gene>
    <name evidence="1" type="ORF">LPMP_356060</name>
</gene>
<dbReference type="AlphaFoldDB" id="A0A088S513"/>
<dbReference type="RefSeq" id="XP_010703535.1">
    <property type="nucleotide sequence ID" value="XM_010705233.1"/>
</dbReference>
<accession>A0A088S513</accession>
<dbReference type="EMBL" id="CP009404">
    <property type="protein sequence ID" value="AIO02735.1"/>
    <property type="molecule type" value="Genomic_DNA"/>
</dbReference>
<dbReference type="OrthoDB" id="272500at2759"/>
<dbReference type="Gene3D" id="3.40.50.1000">
    <property type="entry name" value="HAD superfamily/HAD-like"/>
    <property type="match status" value="1"/>
</dbReference>
<evidence type="ECO:0000313" key="1">
    <source>
        <dbReference type="EMBL" id="AIO02735.1"/>
    </source>
</evidence>
<dbReference type="InterPro" id="IPR036412">
    <property type="entry name" value="HAD-like_sf"/>
</dbReference>